<reference evidence="1" key="1">
    <citation type="journal article" date="2014" name="Front. Microbiol.">
        <title>High frequency of phylogenetically diverse reductive dehalogenase-homologous genes in deep subseafloor sedimentary metagenomes.</title>
        <authorList>
            <person name="Kawai M."/>
            <person name="Futagami T."/>
            <person name="Toyoda A."/>
            <person name="Takaki Y."/>
            <person name="Nishi S."/>
            <person name="Hori S."/>
            <person name="Arai W."/>
            <person name="Tsubouchi T."/>
            <person name="Morono Y."/>
            <person name="Uchiyama I."/>
            <person name="Ito T."/>
            <person name="Fujiyama A."/>
            <person name="Inagaki F."/>
            <person name="Takami H."/>
        </authorList>
    </citation>
    <scope>NUCLEOTIDE SEQUENCE</scope>
    <source>
        <strain evidence="1">Expedition CK06-06</strain>
    </source>
</reference>
<organism evidence="1">
    <name type="scientific">marine sediment metagenome</name>
    <dbReference type="NCBI Taxonomy" id="412755"/>
    <lineage>
        <taxon>unclassified sequences</taxon>
        <taxon>metagenomes</taxon>
        <taxon>ecological metagenomes</taxon>
    </lineage>
</organism>
<evidence type="ECO:0000313" key="1">
    <source>
        <dbReference type="EMBL" id="GAI90755.1"/>
    </source>
</evidence>
<dbReference type="AlphaFoldDB" id="X1TT57"/>
<name>X1TT57_9ZZZZ</name>
<dbReference type="EMBL" id="BARW01023009">
    <property type="protein sequence ID" value="GAI90755.1"/>
    <property type="molecule type" value="Genomic_DNA"/>
</dbReference>
<accession>X1TT57</accession>
<sequence length="151" mass="16781">MDRSLDNAMLVTPTINSVHGRIFSHSGDIPAAGAEISLTVPARRRWRIISLHFSFATTVAAANRFPILSIDNGSILLLKIPIVTAQTASLTHHYYYSATHQPEIIIGVNRLYPLPPLTLVSDYNIFTQTIGIEDTDEYTAPILLIEEWINP</sequence>
<protein>
    <submittedName>
        <fullName evidence="1">Uncharacterized protein</fullName>
    </submittedName>
</protein>
<comment type="caution">
    <text evidence="1">The sequence shown here is derived from an EMBL/GenBank/DDBJ whole genome shotgun (WGS) entry which is preliminary data.</text>
</comment>
<proteinExistence type="predicted"/>
<gene>
    <name evidence="1" type="ORF">S12H4_38260</name>
</gene>